<dbReference type="InterPro" id="IPR036583">
    <property type="entry name" value="23S_rRNA_IVS_sf"/>
</dbReference>
<accession>A0A368NA55</accession>
<name>A0A368NA55_9EURY</name>
<dbReference type="NCBIfam" id="TIGR02436">
    <property type="entry name" value="four helix bundle protein"/>
    <property type="match status" value="1"/>
</dbReference>
<organism evidence="2 3">
    <name type="scientific">Haloplanus salinus</name>
    <dbReference type="NCBI Taxonomy" id="1126245"/>
    <lineage>
        <taxon>Archaea</taxon>
        <taxon>Methanobacteriati</taxon>
        <taxon>Methanobacteriota</taxon>
        <taxon>Stenosarchaea group</taxon>
        <taxon>Halobacteria</taxon>
        <taxon>Halobacteriales</taxon>
        <taxon>Haloferacaceae</taxon>
        <taxon>Haloplanus</taxon>
    </lineage>
</organism>
<dbReference type="Gene3D" id="1.20.1440.60">
    <property type="entry name" value="23S rRNA-intervening sequence"/>
    <property type="match status" value="1"/>
</dbReference>
<feature type="domain" description="bAvd-like" evidence="1">
    <location>
        <begin position="8"/>
        <end position="108"/>
    </location>
</feature>
<dbReference type="RefSeq" id="WP_114448569.1">
    <property type="nucleotide sequence ID" value="NZ_QPHM01000001.1"/>
</dbReference>
<dbReference type="CDD" id="cd16376">
    <property type="entry name" value="Avd_like"/>
    <property type="match status" value="1"/>
</dbReference>
<gene>
    <name evidence="2" type="primary">avd</name>
    <name evidence="2" type="ORF">DU504_06700</name>
</gene>
<dbReference type="InterPro" id="IPR055360">
    <property type="entry name" value="bAvd"/>
</dbReference>
<evidence type="ECO:0000313" key="3">
    <source>
        <dbReference type="Proteomes" id="UP000252189"/>
    </source>
</evidence>
<dbReference type="OrthoDB" id="373659at2157"/>
<evidence type="ECO:0000259" key="1">
    <source>
        <dbReference type="Pfam" id="PF22296"/>
    </source>
</evidence>
<keyword evidence="3" id="KW-1185">Reference proteome</keyword>
<dbReference type="AlphaFoldDB" id="A0A368NA55"/>
<protein>
    <submittedName>
        <fullName evidence="2">Diversity-generating retroelement protein Avd</fullName>
    </submittedName>
</protein>
<dbReference type="EMBL" id="QPHM01000001">
    <property type="protein sequence ID" value="RCU47020.1"/>
    <property type="molecule type" value="Genomic_DNA"/>
</dbReference>
<dbReference type="Proteomes" id="UP000252189">
    <property type="component" value="Unassembled WGS sequence"/>
</dbReference>
<dbReference type="Pfam" id="PF22296">
    <property type="entry name" value="bAvd"/>
    <property type="match status" value="1"/>
</dbReference>
<reference evidence="2 3" key="1">
    <citation type="submission" date="2018-07" db="EMBL/GenBank/DDBJ databases">
        <title>Genome sequences of Haloplanus salinus JCM 18368T.</title>
        <authorList>
            <person name="Kim Y.B."/>
            <person name="Roh S.W."/>
        </authorList>
    </citation>
    <scope>NUCLEOTIDE SEQUENCE [LARGE SCALE GENOMIC DNA]</scope>
    <source>
        <strain evidence="2 3">JCM 18368</strain>
    </source>
</reference>
<sequence length="110" mass="13124">MRDLKLFQRGYDFYEFVYPTLKNFPQSERFVMVQKIQKVYLEFLSEVISARKSSNTLHHLRRADRELEKTKIFFRLSRDLGFISAGQHEDISEKLVEMGKMLGGWIDSEK</sequence>
<comment type="caution">
    <text evidence="2">The sequence shown here is derived from an EMBL/GenBank/DDBJ whole genome shotgun (WGS) entry which is preliminary data.</text>
</comment>
<dbReference type="NCBIfam" id="NF033474">
    <property type="entry name" value="DivGenRetAVD"/>
    <property type="match status" value="1"/>
</dbReference>
<dbReference type="SUPFAM" id="SSF158446">
    <property type="entry name" value="IVS-encoded protein-like"/>
    <property type="match status" value="1"/>
</dbReference>
<dbReference type="InterPro" id="IPR012657">
    <property type="entry name" value="23S_rRNA-intervening_sequence"/>
</dbReference>
<proteinExistence type="predicted"/>
<evidence type="ECO:0000313" key="2">
    <source>
        <dbReference type="EMBL" id="RCU47020.1"/>
    </source>
</evidence>